<keyword evidence="2" id="KW-1185">Reference proteome</keyword>
<proteinExistence type="predicted"/>
<protein>
    <submittedName>
        <fullName evidence="1">Uncharacterized protein</fullName>
    </submittedName>
</protein>
<dbReference type="Proteomes" id="UP001159364">
    <property type="component" value="Linkage Group LG02"/>
</dbReference>
<dbReference type="EMBL" id="JAIWQS010000002">
    <property type="protein sequence ID" value="KAJ8772250.1"/>
    <property type="molecule type" value="Genomic_DNA"/>
</dbReference>
<evidence type="ECO:0000313" key="2">
    <source>
        <dbReference type="Proteomes" id="UP001159364"/>
    </source>
</evidence>
<sequence length="148" mass="16179">MGLDFLLSRLKKISIANYVRVGRDFDGHMLVQLRTLNWKCGSRGLPFVRGFSGLGGFTPEQISSLLASLQRRFQTKSTVGGLGVGCAKKTVAWSAWGVSSEPVSKGRTRRGDPSVIVRPMVALLVLVLHSSTLPCLPCPKDWEFPAIH</sequence>
<accession>A0AAV8U1J8</accession>
<reference evidence="1 2" key="1">
    <citation type="submission" date="2021-09" db="EMBL/GenBank/DDBJ databases">
        <title>Genomic insights and catalytic innovation underlie evolution of tropane alkaloids biosynthesis.</title>
        <authorList>
            <person name="Wang Y.-J."/>
            <person name="Tian T."/>
            <person name="Huang J.-P."/>
            <person name="Huang S.-X."/>
        </authorList>
    </citation>
    <scope>NUCLEOTIDE SEQUENCE [LARGE SCALE GENOMIC DNA]</scope>
    <source>
        <strain evidence="1">KIB-2018</strain>
        <tissue evidence="1">Leaf</tissue>
    </source>
</reference>
<gene>
    <name evidence="1" type="ORF">K2173_027427</name>
</gene>
<name>A0AAV8U1J8_9ROSI</name>
<comment type="caution">
    <text evidence="1">The sequence shown here is derived from an EMBL/GenBank/DDBJ whole genome shotgun (WGS) entry which is preliminary data.</text>
</comment>
<organism evidence="1 2">
    <name type="scientific">Erythroxylum novogranatense</name>
    <dbReference type="NCBI Taxonomy" id="1862640"/>
    <lineage>
        <taxon>Eukaryota</taxon>
        <taxon>Viridiplantae</taxon>
        <taxon>Streptophyta</taxon>
        <taxon>Embryophyta</taxon>
        <taxon>Tracheophyta</taxon>
        <taxon>Spermatophyta</taxon>
        <taxon>Magnoliopsida</taxon>
        <taxon>eudicotyledons</taxon>
        <taxon>Gunneridae</taxon>
        <taxon>Pentapetalae</taxon>
        <taxon>rosids</taxon>
        <taxon>fabids</taxon>
        <taxon>Malpighiales</taxon>
        <taxon>Erythroxylaceae</taxon>
        <taxon>Erythroxylum</taxon>
    </lineage>
</organism>
<evidence type="ECO:0000313" key="1">
    <source>
        <dbReference type="EMBL" id="KAJ8772250.1"/>
    </source>
</evidence>
<dbReference type="AlphaFoldDB" id="A0AAV8U1J8"/>